<dbReference type="InterPro" id="IPR052925">
    <property type="entry name" value="Phage_Integrase-like_Recomb"/>
</dbReference>
<dbReference type="AlphaFoldDB" id="A0A0L0V680"/>
<dbReference type="EMBL" id="AJIL01000108">
    <property type="protein sequence ID" value="KNE94815.1"/>
    <property type="molecule type" value="Genomic_DNA"/>
</dbReference>
<dbReference type="Proteomes" id="UP000054564">
    <property type="component" value="Unassembled WGS sequence"/>
</dbReference>
<sequence length="362" mass="40224">MYLSHQAKAMLILSKIPALLKKGTQGKETTLEDQHFLLGYRWNMLLSYNTGVRKYIKFAEATQRTPFRLPLSERDVYAFCYWAGRNTDSPTGHNITANTLVKYLLGLQAWHLLHEAKYPDTKQKVGILIKSSAQADANLPANPKKKVAGLQDVLGMVDYLMKGAGEEKAMMDLTIVAFWGMARLSELTSKKKTGTLNKATATLTTDVSFYQAKGVECVALAIRGAKTSAPGEIQRIYSRSLRNMLCPVLAIRRRLAKAKGEETSLFGYYSPADGTRIHVTKEAYRRVLKTITQVDPAIGLTGHSFRVGGASLRFALGVSTLEICELGRWTSDCYKLYIREYTPQELAAATATMAQLDSCWST</sequence>
<evidence type="ECO:0000256" key="1">
    <source>
        <dbReference type="ARBA" id="ARBA00023172"/>
    </source>
</evidence>
<reference evidence="3" key="1">
    <citation type="submission" date="2014-03" db="EMBL/GenBank/DDBJ databases">
        <title>The Genome Sequence of Puccinia striiformis f. sp. tritici PST-78.</title>
        <authorList>
            <consortium name="The Broad Institute Genome Sequencing Platform"/>
            <person name="Cuomo C."/>
            <person name="Hulbert S."/>
            <person name="Chen X."/>
            <person name="Walker B."/>
            <person name="Young S.K."/>
            <person name="Zeng Q."/>
            <person name="Gargeya S."/>
            <person name="Fitzgerald M."/>
            <person name="Haas B."/>
            <person name="Abouelleil A."/>
            <person name="Alvarado L."/>
            <person name="Arachchi H.M."/>
            <person name="Berlin A.M."/>
            <person name="Chapman S.B."/>
            <person name="Goldberg J."/>
            <person name="Griggs A."/>
            <person name="Gujja S."/>
            <person name="Hansen M."/>
            <person name="Howarth C."/>
            <person name="Imamovic A."/>
            <person name="Larimer J."/>
            <person name="McCowan C."/>
            <person name="Montmayeur A."/>
            <person name="Murphy C."/>
            <person name="Neiman D."/>
            <person name="Pearson M."/>
            <person name="Priest M."/>
            <person name="Roberts A."/>
            <person name="Saif S."/>
            <person name="Shea T."/>
            <person name="Sisk P."/>
            <person name="Sykes S."/>
            <person name="Wortman J."/>
            <person name="Nusbaum C."/>
            <person name="Birren B."/>
        </authorList>
    </citation>
    <scope>NUCLEOTIDE SEQUENCE [LARGE SCALE GENOMIC DNA]</scope>
    <source>
        <strain evidence="3">race PST-78</strain>
    </source>
</reference>
<dbReference type="Gene3D" id="1.10.443.10">
    <property type="entry name" value="Intergrase catalytic core"/>
    <property type="match status" value="1"/>
</dbReference>
<evidence type="ECO:0000313" key="2">
    <source>
        <dbReference type="EMBL" id="KNE94815.1"/>
    </source>
</evidence>
<dbReference type="GO" id="GO:0003677">
    <property type="term" value="F:DNA binding"/>
    <property type="evidence" value="ECO:0007669"/>
    <property type="project" value="InterPro"/>
</dbReference>
<evidence type="ECO:0000313" key="3">
    <source>
        <dbReference type="Proteomes" id="UP000054564"/>
    </source>
</evidence>
<dbReference type="STRING" id="1165861.A0A0L0V680"/>
<accession>A0A0L0V680</accession>
<protein>
    <recommendedName>
        <fullName evidence="4">Tyr recombinase domain-containing protein</fullName>
    </recommendedName>
</protein>
<dbReference type="GO" id="GO:0006310">
    <property type="term" value="P:DNA recombination"/>
    <property type="evidence" value="ECO:0007669"/>
    <property type="project" value="UniProtKB-KW"/>
</dbReference>
<dbReference type="SUPFAM" id="SSF56349">
    <property type="entry name" value="DNA breaking-rejoining enzymes"/>
    <property type="match status" value="1"/>
</dbReference>
<comment type="caution">
    <text evidence="2">The sequence shown here is derived from an EMBL/GenBank/DDBJ whole genome shotgun (WGS) entry which is preliminary data.</text>
</comment>
<evidence type="ECO:0008006" key="4">
    <source>
        <dbReference type="Google" id="ProtNLM"/>
    </source>
</evidence>
<dbReference type="PANTHER" id="PTHR34605:SF3">
    <property type="entry name" value="P CELL-TYPE AGGLUTINATION PROTEIN MAP4-LIKE-RELATED"/>
    <property type="match status" value="1"/>
</dbReference>
<dbReference type="InterPro" id="IPR011010">
    <property type="entry name" value="DNA_brk_join_enz"/>
</dbReference>
<keyword evidence="1" id="KW-0233">DNA recombination</keyword>
<dbReference type="InterPro" id="IPR013762">
    <property type="entry name" value="Integrase-like_cat_sf"/>
</dbReference>
<organism evidence="2 3">
    <name type="scientific">Puccinia striiformis f. sp. tritici PST-78</name>
    <dbReference type="NCBI Taxonomy" id="1165861"/>
    <lineage>
        <taxon>Eukaryota</taxon>
        <taxon>Fungi</taxon>
        <taxon>Dikarya</taxon>
        <taxon>Basidiomycota</taxon>
        <taxon>Pucciniomycotina</taxon>
        <taxon>Pucciniomycetes</taxon>
        <taxon>Pucciniales</taxon>
        <taxon>Pucciniaceae</taxon>
        <taxon>Puccinia</taxon>
    </lineage>
</organism>
<gene>
    <name evidence="2" type="ORF">PSTG_11826</name>
</gene>
<dbReference type="GO" id="GO:0015074">
    <property type="term" value="P:DNA integration"/>
    <property type="evidence" value="ECO:0007669"/>
    <property type="project" value="InterPro"/>
</dbReference>
<keyword evidence="3" id="KW-1185">Reference proteome</keyword>
<proteinExistence type="predicted"/>
<name>A0A0L0V680_9BASI</name>
<dbReference type="PANTHER" id="PTHR34605">
    <property type="entry name" value="PHAGE_INTEGRASE DOMAIN-CONTAINING PROTEIN"/>
    <property type="match status" value="1"/>
</dbReference>